<organism evidence="2 3">
    <name type="scientific">Strongylus vulgaris</name>
    <name type="common">Blood worm</name>
    <dbReference type="NCBI Taxonomy" id="40348"/>
    <lineage>
        <taxon>Eukaryota</taxon>
        <taxon>Metazoa</taxon>
        <taxon>Ecdysozoa</taxon>
        <taxon>Nematoda</taxon>
        <taxon>Chromadorea</taxon>
        <taxon>Rhabditida</taxon>
        <taxon>Rhabditina</taxon>
        <taxon>Rhabditomorpha</taxon>
        <taxon>Strongyloidea</taxon>
        <taxon>Strongylidae</taxon>
        <taxon>Strongylus</taxon>
    </lineage>
</organism>
<dbReference type="EMBL" id="UYYB01000139">
    <property type="protein sequence ID" value="VDM65106.1"/>
    <property type="molecule type" value="Genomic_DNA"/>
</dbReference>
<reference evidence="2 3" key="1">
    <citation type="submission" date="2018-11" db="EMBL/GenBank/DDBJ databases">
        <authorList>
            <consortium name="Pathogen Informatics"/>
        </authorList>
    </citation>
    <scope>NUCLEOTIDE SEQUENCE [LARGE SCALE GENOMIC DNA]</scope>
</reference>
<proteinExistence type="predicted"/>
<dbReference type="AlphaFoldDB" id="A0A3P7I6S1"/>
<evidence type="ECO:0000313" key="2">
    <source>
        <dbReference type="EMBL" id="VDM65106.1"/>
    </source>
</evidence>
<keyword evidence="1" id="KW-0812">Transmembrane</keyword>
<sequence length="108" mass="12427">MPTCPPRDIVLEFKEKLDEHKEEDLNRVCSMPDPPPNCPERAAFLTPVRYPRPGLMLLLLFIIFSTVLAIFLAIVKKTMFSDEFYAILDFCSAISKFLHYIVLYANAD</sequence>
<dbReference type="OrthoDB" id="5872734at2759"/>
<gene>
    <name evidence="2" type="ORF">SVUK_LOCUS104</name>
</gene>
<feature type="transmembrane region" description="Helical" evidence="1">
    <location>
        <begin position="87"/>
        <end position="107"/>
    </location>
</feature>
<evidence type="ECO:0000256" key="1">
    <source>
        <dbReference type="SAM" id="Phobius"/>
    </source>
</evidence>
<protein>
    <submittedName>
        <fullName evidence="2">Uncharacterized protein</fullName>
    </submittedName>
</protein>
<keyword evidence="3" id="KW-1185">Reference proteome</keyword>
<keyword evidence="1" id="KW-1133">Transmembrane helix</keyword>
<name>A0A3P7I6S1_STRVU</name>
<accession>A0A3P7I6S1</accession>
<evidence type="ECO:0000313" key="3">
    <source>
        <dbReference type="Proteomes" id="UP000270094"/>
    </source>
</evidence>
<feature type="transmembrane region" description="Helical" evidence="1">
    <location>
        <begin position="55"/>
        <end position="75"/>
    </location>
</feature>
<keyword evidence="1" id="KW-0472">Membrane</keyword>
<dbReference type="Proteomes" id="UP000270094">
    <property type="component" value="Unassembled WGS sequence"/>
</dbReference>